<dbReference type="AlphaFoldDB" id="A0A0P9SEQ0"/>
<dbReference type="Proteomes" id="UP000050381">
    <property type="component" value="Unassembled WGS sequence"/>
</dbReference>
<sequence length="83" mass="8682">MSLFTLGQPLVLVATRPWYSACCVARTLGICVASVAPICSTAFGSSAPAAKMPRGREYLKLRPMISTPLASSAAARESPSKPL</sequence>
<comment type="caution">
    <text evidence="1">The sequence shown here is derived from an EMBL/GenBank/DDBJ whole genome shotgun (WGS) entry which is preliminary data.</text>
</comment>
<evidence type="ECO:0000313" key="2">
    <source>
        <dbReference type="Proteomes" id="UP000050381"/>
    </source>
</evidence>
<accession>A0A0P9SEQ0</accession>
<organism evidence="1 2">
    <name type="scientific">Pseudomonas syringae pv. castaneae</name>
    <dbReference type="NCBI Taxonomy" id="264450"/>
    <lineage>
        <taxon>Bacteria</taxon>
        <taxon>Pseudomonadati</taxon>
        <taxon>Pseudomonadota</taxon>
        <taxon>Gammaproteobacteria</taxon>
        <taxon>Pseudomonadales</taxon>
        <taxon>Pseudomonadaceae</taxon>
        <taxon>Pseudomonas</taxon>
        <taxon>Pseudomonas syringae</taxon>
    </lineage>
</organism>
<gene>
    <name evidence="1" type="ORF">ALO79_200397</name>
</gene>
<protein>
    <submittedName>
        <fullName evidence="1">Uncharacterized protein</fullName>
    </submittedName>
</protein>
<reference evidence="1 2" key="1">
    <citation type="submission" date="2015-09" db="EMBL/GenBank/DDBJ databases">
        <title>Genome announcement of multiple Pseudomonas syringae strains.</title>
        <authorList>
            <person name="Thakur S."/>
            <person name="Wang P.W."/>
            <person name="Gong Y."/>
            <person name="Weir B.S."/>
            <person name="Guttman D.S."/>
        </authorList>
    </citation>
    <scope>NUCLEOTIDE SEQUENCE [LARGE SCALE GENOMIC DNA]</scope>
    <source>
        <strain evidence="1 2">ICMP9419</strain>
    </source>
</reference>
<proteinExistence type="predicted"/>
<evidence type="ECO:0000313" key="1">
    <source>
        <dbReference type="EMBL" id="KPW96960.1"/>
    </source>
</evidence>
<name>A0A0P9SEQ0_PSESX</name>
<dbReference type="EMBL" id="LJQD01000196">
    <property type="protein sequence ID" value="KPW96960.1"/>
    <property type="molecule type" value="Genomic_DNA"/>
</dbReference>